<dbReference type="SUPFAM" id="SSF54593">
    <property type="entry name" value="Glyoxalase/Bleomycin resistance protein/Dihydroxybiphenyl dioxygenase"/>
    <property type="match status" value="1"/>
</dbReference>
<dbReference type="EMBL" id="BAABJQ010000021">
    <property type="protein sequence ID" value="GAA5194383.1"/>
    <property type="molecule type" value="Genomic_DNA"/>
</dbReference>
<comment type="caution">
    <text evidence="2">The sequence shown here is derived from an EMBL/GenBank/DDBJ whole genome shotgun (WGS) entry which is preliminary data.</text>
</comment>
<evidence type="ECO:0000313" key="3">
    <source>
        <dbReference type="Proteomes" id="UP001501570"/>
    </source>
</evidence>
<name>A0ABP9SD33_9ACTN</name>
<proteinExistence type="predicted"/>
<dbReference type="InterPro" id="IPR029068">
    <property type="entry name" value="Glyas_Bleomycin-R_OHBP_Dase"/>
</dbReference>
<dbReference type="Pfam" id="PF00903">
    <property type="entry name" value="Glyoxalase"/>
    <property type="match status" value="1"/>
</dbReference>
<dbReference type="Proteomes" id="UP001501570">
    <property type="component" value="Unassembled WGS sequence"/>
</dbReference>
<feature type="domain" description="VOC" evidence="1">
    <location>
        <begin position="21"/>
        <end position="142"/>
    </location>
</feature>
<sequence length="143" mass="16107">MGVDMALANPAPDYFKPEDGMFLATLLIVRDTARSREYYERVFGATCVHEENPLIMKFLNSYIIINVEGGPTDDKPTVQAKAPTDSNTLSCAMNVRVTDIRKLYQEWKARGADFLTEPKDHGTEIRCYLRDPDGYLVEIGQGL</sequence>
<organism evidence="2 3">
    <name type="scientific">Rugosimonospora acidiphila</name>
    <dbReference type="NCBI Taxonomy" id="556531"/>
    <lineage>
        <taxon>Bacteria</taxon>
        <taxon>Bacillati</taxon>
        <taxon>Actinomycetota</taxon>
        <taxon>Actinomycetes</taxon>
        <taxon>Micromonosporales</taxon>
        <taxon>Micromonosporaceae</taxon>
        <taxon>Rugosimonospora</taxon>
    </lineage>
</organism>
<dbReference type="InterPro" id="IPR037523">
    <property type="entry name" value="VOC_core"/>
</dbReference>
<accession>A0ABP9SD33</accession>
<dbReference type="PROSITE" id="PS51819">
    <property type="entry name" value="VOC"/>
    <property type="match status" value="1"/>
</dbReference>
<reference evidence="3" key="1">
    <citation type="journal article" date="2019" name="Int. J. Syst. Evol. Microbiol.">
        <title>The Global Catalogue of Microorganisms (GCM) 10K type strain sequencing project: providing services to taxonomists for standard genome sequencing and annotation.</title>
        <authorList>
            <consortium name="The Broad Institute Genomics Platform"/>
            <consortium name="The Broad Institute Genome Sequencing Center for Infectious Disease"/>
            <person name="Wu L."/>
            <person name="Ma J."/>
        </authorList>
    </citation>
    <scope>NUCLEOTIDE SEQUENCE [LARGE SCALE GENOMIC DNA]</scope>
    <source>
        <strain evidence="3">JCM 18304</strain>
    </source>
</reference>
<gene>
    <name evidence="2" type="ORF">GCM10023322_58610</name>
</gene>
<evidence type="ECO:0000259" key="1">
    <source>
        <dbReference type="PROSITE" id="PS51819"/>
    </source>
</evidence>
<dbReference type="Gene3D" id="3.10.180.10">
    <property type="entry name" value="2,3-Dihydroxybiphenyl 1,2-Dioxygenase, domain 1"/>
    <property type="match status" value="1"/>
</dbReference>
<evidence type="ECO:0000313" key="2">
    <source>
        <dbReference type="EMBL" id="GAA5194383.1"/>
    </source>
</evidence>
<protein>
    <submittedName>
        <fullName evidence="2">VOC family protein</fullName>
    </submittedName>
</protein>
<dbReference type="InterPro" id="IPR004360">
    <property type="entry name" value="Glyas_Fos-R_dOase_dom"/>
</dbReference>
<keyword evidence="3" id="KW-1185">Reference proteome</keyword>